<dbReference type="RefSeq" id="XP_056696295.1">
    <property type="nucleotide sequence ID" value="XM_056840317.1"/>
</dbReference>
<accession>A0ABM3RL03</accession>
<feature type="region of interest" description="Disordered" evidence="1">
    <location>
        <begin position="73"/>
        <end position="106"/>
    </location>
</feature>
<dbReference type="GeneID" id="110803787"/>
<feature type="transmembrane region" description="Helical" evidence="2">
    <location>
        <begin position="389"/>
        <end position="407"/>
    </location>
</feature>
<feature type="compositionally biased region" description="Basic and acidic residues" evidence="1">
    <location>
        <begin position="77"/>
        <end position="92"/>
    </location>
</feature>
<evidence type="ECO:0000256" key="1">
    <source>
        <dbReference type="SAM" id="MobiDB-lite"/>
    </source>
</evidence>
<gene>
    <name evidence="4" type="primary">LOC110803787</name>
</gene>
<feature type="compositionally biased region" description="Low complexity" evidence="1">
    <location>
        <begin position="94"/>
        <end position="106"/>
    </location>
</feature>
<proteinExistence type="predicted"/>
<dbReference type="PANTHER" id="PTHR34553:SF4">
    <property type="entry name" value="G1_S-SPECIFIC CYCLIN-E PROTEIN"/>
    <property type="match status" value="1"/>
</dbReference>
<dbReference type="PANTHER" id="PTHR34553">
    <property type="entry name" value="OS05G0597400 PROTEIN"/>
    <property type="match status" value="1"/>
</dbReference>
<feature type="transmembrane region" description="Helical" evidence="2">
    <location>
        <begin position="520"/>
        <end position="545"/>
    </location>
</feature>
<reference evidence="4" key="2">
    <citation type="submission" date="2025-08" db="UniProtKB">
        <authorList>
            <consortium name="RefSeq"/>
        </authorList>
    </citation>
    <scope>IDENTIFICATION</scope>
    <source>
        <tissue evidence="4">Leaf</tissue>
    </source>
</reference>
<dbReference type="Proteomes" id="UP000813463">
    <property type="component" value="Chromosome 3"/>
</dbReference>
<name>A0ABM3RL03_SPIOL</name>
<keyword evidence="2" id="KW-0472">Membrane</keyword>
<evidence type="ECO:0000256" key="2">
    <source>
        <dbReference type="SAM" id="Phobius"/>
    </source>
</evidence>
<evidence type="ECO:0000313" key="3">
    <source>
        <dbReference type="Proteomes" id="UP000813463"/>
    </source>
</evidence>
<evidence type="ECO:0000313" key="4">
    <source>
        <dbReference type="RefSeq" id="XP_056696295.1"/>
    </source>
</evidence>
<keyword evidence="2" id="KW-0812">Transmembrane</keyword>
<feature type="transmembrane region" description="Helical" evidence="2">
    <location>
        <begin position="557"/>
        <end position="576"/>
    </location>
</feature>
<reference evidence="3" key="1">
    <citation type="journal article" date="2021" name="Nat. Commun.">
        <title>Genomic analyses provide insights into spinach domestication and the genetic basis of agronomic traits.</title>
        <authorList>
            <person name="Cai X."/>
            <person name="Sun X."/>
            <person name="Xu C."/>
            <person name="Sun H."/>
            <person name="Wang X."/>
            <person name="Ge C."/>
            <person name="Zhang Z."/>
            <person name="Wang Q."/>
            <person name="Fei Z."/>
            <person name="Jiao C."/>
            <person name="Wang Q."/>
        </authorList>
    </citation>
    <scope>NUCLEOTIDE SEQUENCE [LARGE SCALE GENOMIC DNA]</scope>
    <source>
        <strain evidence="3">cv. Varoflay</strain>
    </source>
</reference>
<organism evidence="3 4">
    <name type="scientific">Spinacia oleracea</name>
    <name type="common">Spinach</name>
    <dbReference type="NCBI Taxonomy" id="3562"/>
    <lineage>
        <taxon>Eukaryota</taxon>
        <taxon>Viridiplantae</taxon>
        <taxon>Streptophyta</taxon>
        <taxon>Embryophyta</taxon>
        <taxon>Tracheophyta</taxon>
        <taxon>Spermatophyta</taxon>
        <taxon>Magnoliopsida</taxon>
        <taxon>eudicotyledons</taxon>
        <taxon>Gunneridae</taxon>
        <taxon>Pentapetalae</taxon>
        <taxon>Caryophyllales</taxon>
        <taxon>Chenopodiaceae</taxon>
        <taxon>Chenopodioideae</taxon>
        <taxon>Anserineae</taxon>
        <taxon>Spinacia</taxon>
    </lineage>
</organism>
<feature type="region of interest" description="Disordered" evidence="1">
    <location>
        <begin position="290"/>
        <end position="311"/>
    </location>
</feature>
<keyword evidence="3" id="KW-1185">Reference proteome</keyword>
<keyword evidence="2" id="KW-1133">Transmembrane helix</keyword>
<sequence>MGNDDNGCCIFPLTSLQIGDLQSYLSHLNIFLAAESNAFYILVDNRPWLEGLGSRRAHLWQLMVTKSRLSPFANSSARKERNAGKEKLEKKASNKVTTSNKGTKSTNSKISERWFSLIDAATLSQKRALLPVKKLKYSLQLNRELHRTLFGLIIFEVSWDDVRGINYLNELQTDTSLALETKFMRRWEFDSIMQAVDSIPSWFSGTYHDQNLLRDYLLSTVDEVFHDAKEDFSDEETACFFDVAADNALSYGVSVDFGARTTGIENDTSILHTPPPPNVPYKRRKVTRSSSSGAVVDTYSEETPKTPSRTFDPFEHCENTIEATEYKDVLLLFRFNDRNLPFKLKDIIMGDLRLLTLLESGLPSWVIFLQSYPVVGHVYRPWMCPLARALYTIISITTVVIGFYDLYKNVPLLKATASRLLGPVFDWIETWEMVSRVKYLGTMLFLHNFEKAVKWLLMITHTMRSFFSVLAQPIVEPLIEFSEFFLPFWTVCIQMSESFFSFICIVFGSSCSFIGNVVEIIFLPIWLILTFIWTTAISIILPIFWACWEILNAPVRLVLALFSFIAFVCTLIYEMIGDLWSSVCSIVHIASTTEATVTTTYEVSMWRSLWNDLFSKVFRAVRSILHGFVTFFTACNRHRLSIYNHLKEFIQKLSRHRCQSQHRTIHHKKWHVDPKRQAQLRRTQNLAEPRHVNR</sequence>
<protein>
    <submittedName>
        <fullName evidence="4">Uncharacterized protein</fullName>
    </submittedName>
</protein>